<evidence type="ECO:0000313" key="1">
    <source>
        <dbReference type="EMBL" id="EPB77701.1"/>
    </source>
</evidence>
<proteinExistence type="predicted"/>
<dbReference type="EMBL" id="KE124830">
    <property type="protein sequence ID" value="EPB77701.1"/>
    <property type="molecule type" value="Genomic_DNA"/>
</dbReference>
<name>A0A0D6M5K8_9BILA</name>
<dbReference type="PANTHER" id="PTHR47027:SF20">
    <property type="entry name" value="REVERSE TRANSCRIPTASE-LIKE PROTEIN WITH RNA-DIRECTED DNA POLYMERASE DOMAIN"/>
    <property type="match status" value="1"/>
</dbReference>
<evidence type="ECO:0000313" key="2">
    <source>
        <dbReference type="Proteomes" id="UP000054495"/>
    </source>
</evidence>
<dbReference type="Gene3D" id="3.60.10.10">
    <property type="entry name" value="Endonuclease/exonuclease/phosphatase"/>
    <property type="match status" value="1"/>
</dbReference>
<accession>A0A0D6M5K8</accession>
<gene>
    <name evidence="1" type="ORF">ANCCEY_03205</name>
</gene>
<dbReference type="AlphaFoldDB" id="A0A0D6M5K8"/>
<protein>
    <submittedName>
        <fullName evidence="1">Uncharacterized protein</fullName>
    </submittedName>
</protein>
<keyword evidence="2" id="KW-1185">Reference proteome</keyword>
<sequence length="559" mass="62773">MFFEQTFNSWRSSFGEMKTKAKFGCHLISHARSRKLKIIALSSIVSANQQPPECEAGSDKITDAVMKPKVRGKIYKKVKEFLGKSLIFDCDLEKLARKRLVLTDMESAQVPPGGIEKRREMKRLAEDHANLVRSRLLDAAHRARKPGTTSGEVGFIVVPKFARNITRATFHGHRLAALIVSLSKDIYVSIIQAYAPTADRDEVQHDEFYSDLDDLVRSQESTFVVVMGGFNARMVDDVNEDYTRLVGTIIKIRNECRAEAPNHALRRISGSTRALLEKRRHMVGQANHVEYAVLSRLCRKRLAEDHANLVRSRLLDAAHRKRSLKMEKRALAEHRLSIPCLKAQDGSRCSTRPEMENVMANFNTALYRSESGQTTTVLSPGKEVPPFLTSEVRHAIETMPRGKAPTCLESVIRNCDWSTFGVLINGERLSHLRFADDIVLVTRSPDNASEMLRRLDEEGSKARLTINTTKTEVMRSAFSSQQSALLQGVPLEDGSECVYPGRLINMENDIKPEIARRGRAGWAAYNSIRRLAQSSRVGPGFCESCSALRSDYEGFHIGT</sequence>
<dbReference type="Proteomes" id="UP000054495">
    <property type="component" value="Unassembled WGS sequence"/>
</dbReference>
<dbReference type="InterPro" id="IPR036691">
    <property type="entry name" value="Endo/exonu/phosph_ase_sf"/>
</dbReference>
<reference evidence="1 2" key="1">
    <citation type="submission" date="2013-05" db="EMBL/GenBank/DDBJ databases">
        <title>Draft genome of the parasitic nematode Anyclostoma ceylanicum.</title>
        <authorList>
            <person name="Mitreva M."/>
        </authorList>
    </citation>
    <scope>NUCLEOTIDE SEQUENCE [LARGE SCALE GENOMIC DNA]</scope>
</reference>
<organism evidence="1 2">
    <name type="scientific">Ancylostoma ceylanicum</name>
    <dbReference type="NCBI Taxonomy" id="53326"/>
    <lineage>
        <taxon>Eukaryota</taxon>
        <taxon>Metazoa</taxon>
        <taxon>Ecdysozoa</taxon>
        <taxon>Nematoda</taxon>
        <taxon>Chromadorea</taxon>
        <taxon>Rhabditida</taxon>
        <taxon>Rhabditina</taxon>
        <taxon>Rhabditomorpha</taxon>
        <taxon>Strongyloidea</taxon>
        <taxon>Ancylostomatidae</taxon>
        <taxon>Ancylostomatinae</taxon>
        <taxon>Ancylostoma</taxon>
    </lineage>
</organism>
<dbReference type="PANTHER" id="PTHR47027">
    <property type="entry name" value="REVERSE TRANSCRIPTASE DOMAIN-CONTAINING PROTEIN"/>
    <property type="match status" value="1"/>
</dbReference>